<comment type="caution">
    <text evidence="2">The sequence shown here is derived from an EMBL/GenBank/DDBJ whole genome shotgun (WGS) entry which is preliminary data.</text>
</comment>
<dbReference type="InterPro" id="IPR031165">
    <property type="entry name" value="GNAT_YJDJ"/>
</dbReference>
<proteinExistence type="predicted"/>
<reference evidence="2 3" key="1">
    <citation type="submission" date="2023-07" db="EMBL/GenBank/DDBJ databases">
        <title>Comparative genomics of wheat-associated soil bacteria to identify genetic determinants of phenazine resistance.</title>
        <authorList>
            <person name="Mouncey N."/>
        </authorList>
    </citation>
    <scope>NUCLEOTIDE SEQUENCE [LARGE SCALE GENOMIC DNA]</scope>
    <source>
        <strain evidence="2 3">V2I4</strain>
    </source>
</reference>
<dbReference type="Proteomes" id="UP001230328">
    <property type="component" value="Unassembled WGS sequence"/>
</dbReference>
<dbReference type="Gene3D" id="3.40.630.30">
    <property type="match status" value="1"/>
</dbReference>
<organism evidence="2 3">
    <name type="scientific">Streptomyces umbrinus</name>
    <dbReference type="NCBI Taxonomy" id="67370"/>
    <lineage>
        <taxon>Bacteria</taxon>
        <taxon>Bacillati</taxon>
        <taxon>Actinomycetota</taxon>
        <taxon>Actinomycetes</taxon>
        <taxon>Kitasatosporales</taxon>
        <taxon>Streptomycetaceae</taxon>
        <taxon>Streptomyces</taxon>
        <taxon>Streptomyces phaeochromogenes group</taxon>
    </lineage>
</organism>
<feature type="domain" description="N-acetyltransferase" evidence="1">
    <location>
        <begin position="32"/>
        <end position="98"/>
    </location>
</feature>
<dbReference type="EMBL" id="JAUSZI010000002">
    <property type="protein sequence ID" value="MDQ1032936.1"/>
    <property type="molecule type" value="Genomic_DNA"/>
</dbReference>
<accession>A0ABU0TDA0</accession>
<dbReference type="InterPro" id="IPR016181">
    <property type="entry name" value="Acyl_CoA_acyltransferase"/>
</dbReference>
<dbReference type="SUPFAM" id="SSF55729">
    <property type="entry name" value="Acyl-CoA N-acyltransferases (Nat)"/>
    <property type="match status" value="1"/>
</dbReference>
<gene>
    <name evidence="2" type="ORF">QF035_010518</name>
</gene>
<name>A0ABU0TDA0_9ACTN</name>
<sequence length="130" mass="13864">MTQGFTHNTSASVTVDLDLASPISAYTIVRADGTPVGTADFVVIPGASEERIFFHTEVCQDFGGRDLVALLISKALTDSIRENITVVPLCPMFARHLQVQGDEFIANGGAFRQPTPDDIGVITRAALGET</sequence>
<dbReference type="RefSeq" id="WP_307530004.1">
    <property type="nucleotide sequence ID" value="NZ_JAUSZI010000002.1"/>
</dbReference>
<evidence type="ECO:0000313" key="2">
    <source>
        <dbReference type="EMBL" id="MDQ1032936.1"/>
    </source>
</evidence>
<dbReference type="Pfam" id="PF14542">
    <property type="entry name" value="Acetyltransf_CG"/>
    <property type="match status" value="1"/>
</dbReference>
<evidence type="ECO:0000259" key="1">
    <source>
        <dbReference type="Pfam" id="PF14542"/>
    </source>
</evidence>
<keyword evidence="3" id="KW-1185">Reference proteome</keyword>
<evidence type="ECO:0000313" key="3">
    <source>
        <dbReference type="Proteomes" id="UP001230328"/>
    </source>
</evidence>
<protein>
    <submittedName>
        <fullName evidence="2">GNAT family acetyltransferase</fullName>
    </submittedName>
</protein>